<name>A0A699QSX9_TANCI</name>
<evidence type="ECO:0000313" key="2">
    <source>
        <dbReference type="EMBL" id="GFC76860.1"/>
    </source>
</evidence>
<evidence type="ECO:0000256" key="1">
    <source>
        <dbReference type="SAM" id="MobiDB-lite"/>
    </source>
</evidence>
<proteinExistence type="predicted"/>
<protein>
    <submittedName>
        <fullName evidence="2">Uncharacterized protein</fullName>
    </submittedName>
</protein>
<accession>A0A699QSX9</accession>
<feature type="non-terminal residue" evidence="2">
    <location>
        <position position="1"/>
    </location>
</feature>
<dbReference type="AlphaFoldDB" id="A0A699QSX9"/>
<dbReference type="EMBL" id="BKCJ011058379">
    <property type="protein sequence ID" value="GFC76860.1"/>
    <property type="molecule type" value="Genomic_DNA"/>
</dbReference>
<sequence>CLPSLKESLPSVPDTYAVSGVCGAQTRMHTPAPGESEAQNGLPDSIISSEPKPLVQHMPPPPQSVWCFLAEGGDSEASGDGGEVGMARSLSTSASGGKDMAA</sequence>
<reference evidence="2" key="1">
    <citation type="journal article" date="2019" name="Sci. Rep.">
        <title>Draft genome of Tanacetum cinerariifolium, the natural source of mosquito coil.</title>
        <authorList>
            <person name="Yamashiro T."/>
            <person name="Shiraishi A."/>
            <person name="Satake H."/>
            <person name="Nakayama K."/>
        </authorList>
    </citation>
    <scope>NUCLEOTIDE SEQUENCE</scope>
</reference>
<gene>
    <name evidence="2" type="ORF">Tci_848830</name>
</gene>
<feature type="region of interest" description="Disordered" evidence="1">
    <location>
        <begin position="26"/>
        <end position="60"/>
    </location>
</feature>
<organism evidence="2">
    <name type="scientific">Tanacetum cinerariifolium</name>
    <name type="common">Dalmatian daisy</name>
    <name type="synonym">Chrysanthemum cinerariifolium</name>
    <dbReference type="NCBI Taxonomy" id="118510"/>
    <lineage>
        <taxon>Eukaryota</taxon>
        <taxon>Viridiplantae</taxon>
        <taxon>Streptophyta</taxon>
        <taxon>Embryophyta</taxon>
        <taxon>Tracheophyta</taxon>
        <taxon>Spermatophyta</taxon>
        <taxon>Magnoliopsida</taxon>
        <taxon>eudicotyledons</taxon>
        <taxon>Gunneridae</taxon>
        <taxon>Pentapetalae</taxon>
        <taxon>asterids</taxon>
        <taxon>campanulids</taxon>
        <taxon>Asterales</taxon>
        <taxon>Asteraceae</taxon>
        <taxon>Asteroideae</taxon>
        <taxon>Anthemideae</taxon>
        <taxon>Anthemidinae</taxon>
        <taxon>Tanacetum</taxon>
    </lineage>
</organism>
<comment type="caution">
    <text evidence="2">The sequence shown here is derived from an EMBL/GenBank/DDBJ whole genome shotgun (WGS) entry which is preliminary data.</text>
</comment>
<feature type="region of interest" description="Disordered" evidence="1">
    <location>
        <begin position="72"/>
        <end position="102"/>
    </location>
</feature>